<dbReference type="KEGG" id="grl:LPB144_07705"/>
<keyword evidence="11" id="KW-0269">Exonuclease</keyword>
<dbReference type="AlphaFoldDB" id="A0A1L3J570"/>
<dbReference type="STRING" id="1913577.LPB144_07705"/>
<evidence type="ECO:0000256" key="20">
    <source>
        <dbReference type="ARBA" id="ARBA00034003"/>
    </source>
</evidence>
<keyword evidence="8" id="KW-0547">Nucleotide-binding</keyword>
<dbReference type="Pfam" id="PF01068">
    <property type="entry name" value="DNA_ligase_A_M"/>
    <property type="match status" value="1"/>
</dbReference>
<evidence type="ECO:0000256" key="18">
    <source>
        <dbReference type="ARBA" id="ARBA00023268"/>
    </source>
</evidence>
<keyword evidence="3 23" id="KW-0436">Ligase</keyword>
<evidence type="ECO:0000256" key="13">
    <source>
        <dbReference type="ARBA" id="ARBA00022932"/>
    </source>
</evidence>
<dbReference type="InterPro" id="IPR014146">
    <property type="entry name" value="LigD_ligase_dom"/>
</dbReference>
<dbReference type="CDD" id="cd04865">
    <property type="entry name" value="LigD_Pol_like_2"/>
    <property type="match status" value="1"/>
</dbReference>
<feature type="domain" description="ATP-dependent DNA ligase family profile" evidence="22">
    <location>
        <begin position="279"/>
        <end position="418"/>
    </location>
</feature>
<dbReference type="CDD" id="cd07971">
    <property type="entry name" value="OBF_DNA_ligase_LigD"/>
    <property type="match status" value="1"/>
</dbReference>
<dbReference type="SUPFAM" id="SSF50249">
    <property type="entry name" value="Nucleic acid-binding proteins"/>
    <property type="match status" value="1"/>
</dbReference>
<dbReference type="Gene3D" id="3.30.470.30">
    <property type="entry name" value="DNA ligase/mRNA capping enzyme"/>
    <property type="match status" value="1"/>
</dbReference>
<name>A0A1L3J570_9FLAO</name>
<evidence type="ECO:0000256" key="21">
    <source>
        <dbReference type="SAM" id="MobiDB-lite"/>
    </source>
</evidence>
<dbReference type="Pfam" id="PF21686">
    <property type="entry name" value="LigD_Prim-Pol"/>
    <property type="match status" value="1"/>
</dbReference>
<sequence>MSLEDYEKKRDFSKTPEPPSEVNQDAKSRFVIQRHQASRLHYDLRLEIEGVLASWAVPKGPSMNSKDKRLAIRTEDHPVKYLHFKGSIPKGNYGAGEMSIWDSGVYKSAIDSKSIIEQLNEGNLKLIFKGEKIKGEFALVKTNSEKGDQWLLIKKGDSYSTDLNYDAEDYIPRSTSKKAKFRELKNRKTIAPMLATSTAEIFNDPKWIYELKWDGYRIISHIKDTKVHIQSRNGITYNSKFPALVKDLENIPHDAVLDGELVLLDKNGKSVFQELQNYDGSTKLHLKYYVFDMLFLNGHSMIDLPLLERKSLIPEVLEDTAVAVYCDHIEGMGTAFYNKAVEAGMEGVIAKKADSVYRPGIRSEDWLKIKKEESQEAIICGYTTSEKTAFGSLILGIEEDNTLKYIGNCGTGFGRGGKKALLQKMKKLQVKTSPFEEKIDLKGREPKWIEPKLVCEVIFSEWTKEGKMRHPVFKAVRKDKEPEEARLQPSVDKAAEASAGAEDRLEINGRQVSVTNLSKVYWPDSGLRKFDLIDYYLKISEIILPYLKDRPQNLHRHPNGINKKGFYQKDTKGFNENWLETTRVYSESSQKDIEYLLCQDEASLIYMANLGCIELNPWNSRIGNLEKPDYAVIDLDPSSKNNFEEVIEVAQVTYELLKAAEIGAYCKTSGSTGIHIYIPMGGEYTYNEVRDFTKIICYLIQDALPDLTSMERVVKNRKGKIYLDYLQNRKGQTLAAPYCVRPKKGAPVSAPIEWKELKSGLRITDFNMNNMPQRLEKKGDLFHAVLTSEFEMYDAIDRLNSL</sequence>
<evidence type="ECO:0000313" key="23">
    <source>
        <dbReference type="EMBL" id="APG60299.1"/>
    </source>
</evidence>
<feature type="region of interest" description="Disordered" evidence="21">
    <location>
        <begin position="1"/>
        <end position="26"/>
    </location>
</feature>
<gene>
    <name evidence="23" type="ORF">LPB144_07705</name>
</gene>
<proteinExistence type="predicted"/>
<evidence type="ECO:0000256" key="5">
    <source>
        <dbReference type="ARBA" id="ARBA00022695"/>
    </source>
</evidence>
<feature type="region of interest" description="Disordered" evidence="21">
    <location>
        <begin position="479"/>
        <end position="502"/>
    </location>
</feature>
<dbReference type="Gene3D" id="2.40.50.140">
    <property type="entry name" value="Nucleic acid-binding proteins"/>
    <property type="match status" value="1"/>
</dbReference>
<keyword evidence="9" id="KW-0227">DNA damage</keyword>
<keyword evidence="18" id="KW-0511">Multifunctional enzyme</keyword>
<dbReference type="InterPro" id="IPR012340">
    <property type="entry name" value="NA-bd_OB-fold"/>
</dbReference>
<evidence type="ECO:0000256" key="15">
    <source>
        <dbReference type="ARBA" id="ARBA00023172"/>
    </source>
</evidence>
<dbReference type="Pfam" id="PF04679">
    <property type="entry name" value="DNA_ligase_A_C"/>
    <property type="match status" value="1"/>
</dbReference>
<evidence type="ECO:0000256" key="3">
    <source>
        <dbReference type="ARBA" id="ARBA00022598"/>
    </source>
</evidence>
<evidence type="ECO:0000256" key="14">
    <source>
        <dbReference type="ARBA" id="ARBA00023125"/>
    </source>
</evidence>
<dbReference type="InterPro" id="IPR014143">
    <property type="entry name" value="NHEJ_ligase_prk"/>
</dbReference>
<keyword evidence="14" id="KW-0238">DNA-binding</keyword>
<dbReference type="NCBIfam" id="TIGR02779">
    <property type="entry name" value="NHEJ_ligase_lig"/>
    <property type="match status" value="1"/>
</dbReference>
<dbReference type="Proteomes" id="UP000182510">
    <property type="component" value="Chromosome"/>
</dbReference>
<protein>
    <recommendedName>
        <fullName evidence="2">DNA ligase (ATP)</fullName>
        <ecNumber evidence="2">6.5.1.1</ecNumber>
    </recommendedName>
    <alternativeName>
        <fullName evidence="19">NHEJ DNA polymerase</fullName>
    </alternativeName>
</protein>
<evidence type="ECO:0000256" key="4">
    <source>
        <dbReference type="ARBA" id="ARBA00022679"/>
    </source>
</evidence>
<dbReference type="InterPro" id="IPR014144">
    <property type="entry name" value="LigD_PE_domain"/>
</dbReference>
<evidence type="ECO:0000256" key="2">
    <source>
        <dbReference type="ARBA" id="ARBA00012727"/>
    </source>
</evidence>
<evidence type="ECO:0000256" key="16">
    <source>
        <dbReference type="ARBA" id="ARBA00023204"/>
    </source>
</evidence>
<keyword evidence="12" id="KW-0067">ATP-binding</keyword>
<dbReference type="GO" id="GO:0006310">
    <property type="term" value="P:DNA recombination"/>
    <property type="evidence" value="ECO:0007669"/>
    <property type="project" value="UniProtKB-KW"/>
</dbReference>
<dbReference type="PROSITE" id="PS50160">
    <property type="entry name" value="DNA_LIGASE_A3"/>
    <property type="match status" value="1"/>
</dbReference>
<keyword evidence="13" id="KW-0239">DNA-directed DNA polymerase</keyword>
<dbReference type="NCBIfam" id="TIGR02778">
    <property type="entry name" value="ligD_pol"/>
    <property type="match status" value="1"/>
</dbReference>
<comment type="catalytic activity">
    <reaction evidence="20">
        <text>ATP + (deoxyribonucleotide)n-3'-hydroxyl + 5'-phospho-(deoxyribonucleotide)m = (deoxyribonucleotide)n+m + AMP + diphosphate.</text>
        <dbReference type="EC" id="6.5.1.1"/>
    </reaction>
</comment>
<organism evidence="23 24">
    <name type="scientific">Christiangramia salexigens</name>
    <dbReference type="NCBI Taxonomy" id="1913577"/>
    <lineage>
        <taxon>Bacteria</taxon>
        <taxon>Pseudomonadati</taxon>
        <taxon>Bacteroidota</taxon>
        <taxon>Flavobacteriia</taxon>
        <taxon>Flavobacteriales</taxon>
        <taxon>Flavobacteriaceae</taxon>
        <taxon>Christiangramia</taxon>
    </lineage>
</organism>
<dbReference type="GO" id="GO:0005524">
    <property type="term" value="F:ATP binding"/>
    <property type="evidence" value="ECO:0007669"/>
    <property type="project" value="UniProtKB-KW"/>
</dbReference>
<evidence type="ECO:0000256" key="10">
    <source>
        <dbReference type="ARBA" id="ARBA00022801"/>
    </source>
</evidence>
<evidence type="ECO:0000256" key="9">
    <source>
        <dbReference type="ARBA" id="ARBA00022763"/>
    </source>
</evidence>
<keyword evidence="5" id="KW-0548">Nucleotidyltransferase</keyword>
<comment type="cofactor">
    <cofactor evidence="1">
        <name>Mn(2+)</name>
        <dbReference type="ChEBI" id="CHEBI:29035"/>
    </cofactor>
</comment>
<keyword evidence="17" id="KW-0464">Manganese</keyword>
<dbReference type="Gene3D" id="3.30.1490.70">
    <property type="match status" value="1"/>
</dbReference>
<reference evidence="23 24" key="1">
    <citation type="submission" date="2016-11" db="EMBL/GenBank/DDBJ databases">
        <title>Gramella sp. LPB0144 isolated from marine environment.</title>
        <authorList>
            <person name="Kim E."/>
            <person name="Yi H."/>
        </authorList>
    </citation>
    <scope>NUCLEOTIDE SEQUENCE [LARGE SCALE GENOMIC DNA]</scope>
    <source>
        <strain evidence="23 24">LPB0144</strain>
    </source>
</reference>
<dbReference type="GO" id="GO:0006281">
    <property type="term" value="P:DNA repair"/>
    <property type="evidence" value="ECO:0007669"/>
    <property type="project" value="UniProtKB-KW"/>
</dbReference>
<evidence type="ECO:0000256" key="19">
    <source>
        <dbReference type="ARBA" id="ARBA00029943"/>
    </source>
</evidence>
<keyword evidence="10" id="KW-0378">Hydrolase</keyword>
<feature type="compositionally biased region" description="Basic and acidic residues" evidence="21">
    <location>
        <begin position="1"/>
        <end position="14"/>
    </location>
</feature>
<evidence type="ECO:0000313" key="24">
    <source>
        <dbReference type="Proteomes" id="UP000182510"/>
    </source>
</evidence>
<dbReference type="CDD" id="cd07906">
    <property type="entry name" value="Adenylation_DNA_ligase_LigD_LigC"/>
    <property type="match status" value="1"/>
</dbReference>
<dbReference type="NCBIfam" id="TIGR02777">
    <property type="entry name" value="LigD_PE_dom"/>
    <property type="match status" value="1"/>
</dbReference>
<keyword evidence="7" id="KW-0479">Metal-binding</keyword>
<dbReference type="OrthoDB" id="9802472at2"/>
<dbReference type="Pfam" id="PF13298">
    <property type="entry name" value="LigD_N"/>
    <property type="match status" value="1"/>
</dbReference>
<dbReference type="Gene3D" id="3.90.920.10">
    <property type="entry name" value="DNA primase, PRIM domain"/>
    <property type="match status" value="1"/>
</dbReference>
<evidence type="ECO:0000256" key="17">
    <source>
        <dbReference type="ARBA" id="ARBA00023211"/>
    </source>
</evidence>
<dbReference type="GO" id="GO:0004527">
    <property type="term" value="F:exonuclease activity"/>
    <property type="evidence" value="ECO:0007669"/>
    <property type="project" value="UniProtKB-KW"/>
</dbReference>
<dbReference type="GO" id="GO:0003677">
    <property type="term" value="F:DNA binding"/>
    <property type="evidence" value="ECO:0007669"/>
    <property type="project" value="UniProtKB-KW"/>
</dbReference>
<evidence type="ECO:0000256" key="6">
    <source>
        <dbReference type="ARBA" id="ARBA00022722"/>
    </source>
</evidence>
<evidence type="ECO:0000256" key="11">
    <source>
        <dbReference type="ARBA" id="ARBA00022839"/>
    </source>
</evidence>
<evidence type="ECO:0000256" key="1">
    <source>
        <dbReference type="ARBA" id="ARBA00001936"/>
    </source>
</evidence>
<evidence type="ECO:0000259" key="22">
    <source>
        <dbReference type="PROSITE" id="PS50160"/>
    </source>
</evidence>
<dbReference type="RefSeq" id="WP_072552945.1">
    <property type="nucleotide sequence ID" value="NZ_CP018153.1"/>
</dbReference>
<dbReference type="InterPro" id="IPR012309">
    <property type="entry name" value="DNA_ligase_ATP-dep_C"/>
</dbReference>
<dbReference type="InterPro" id="IPR052171">
    <property type="entry name" value="NHEJ_LigD"/>
</dbReference>
<keyword evidence="15" id="KW-0233">DNA recombination</keyword>
<evidence type="ECO:0000256" key="7">
    <source>
        <dbReference type="ARBA" id="ARBA00022723"/>
    </source>
</evidence>
<dbReference type="PANTHER" id="PTHR42705">
    <property type="entry name" value="BIFUNCTIONAL NON-HOMOLOGOUS END JOINING PROTEIN LIGD"/>
    <property type="match status" value="1"/>
</dbReference>
<keyword evidence="24" id="KW-1185">Reference proteome</keyword>
<evidence type="ECO:0000256" key="8">
    <source>
        <dbReference type="ARBA" id="ARBA00022741"/>
    </source>
</evidence>
<dbReference type="InterPro" id="IPR014145">
    <property type="entry name" value="LigD_pol_dom"/>
</dbReference>
<keyword evidence="6" id="KW-0540">Nuclease</keyword>
<keyword evidence="16" id="KW-0234">DNA repair</keyword>
<dbReference type="GO" id="GO:0046872">
    <property type="term" value="F:metal ion binding"/>
    <property type="evidence" value="ECO:0007669"/>
    <property type="project" value="UniProtKB-KW"/>
</dbReference>
<dbReference type="EC" id="6.5.1.1" evidence="2"/>
<dbReference type="GO" id="GO:0003887">
    <property type="term" value="F:DNA-directed DNA polymerase activity"/>
    <property type="evidence" value="ECO:0007669"/>
    <property type="project" value="UniProtKB-KW"/>
</dbReference>
<dbReference type="PANTHER" id="PTHR42705:SF2">
    <property type="entry name" value="BIFUNCTIONAL NON-HOMOLOGOUS END JOINING PROTEIN LIGD"/>
    <property type="match status" value="1"/>
</dbReference>
<accession>A0A1L3J570</accession>
<dbReference type="NCBIfam" id="TIGR02776">
    <property type="entry name" value="NHEJ_ligase_prk"/>
    <property type="match status" value="1"/>
</dbReference>
<dbReference type="GO" id="GO:0003910">
    <property type="term" value="F:DNA ligase (ATP) activity"/>
    <property type="evidence" value="ECO:0007669"/>
    <property type="project" value="UniProtKB-EC"/>
</dbReference>
<keyword evidence="4" id="KW-0808">Transferase</keyword>
<dbReference type="EMBL" id="CP018153">
    <property type="protein sequence ID" value="APG60299.1"/>
    <property type="molecule type" value="Genomic_DNA"/>
</dbReference>
<dbReference type="InterPro" id="IPR012310">
    <property type="entry name" value="DNA_ligase_ATP-dep_cent"/>
</dbReference>
<evidence type="ECO:0000256" key="12">
    <source>
        <dbReference type="ARBA" id="ARBA00022840"/>
    </source>
</evidence>
<dbReference type="SUPFAM" id="SSF56091">
    <property type="entry name" value="DNA ligase/mRNA capping enzyme, catalytic domain"/>
    <property type="match status" value="1"/>
</dbReference>